<dbReference type="RefSeq" id="WP_054210068.1">
    <property type="nucleotide sequence ID" value="NZ_LGSZ01000047.1"/>
</dbReference>
<evidence type="ECO:0000259" key="7">
    <source>
        <dbReference type="Pfam" id="PF08281"/>
    </source>
</evidence>
<dbReference type="SUPFAM" id="SSF88659">
    <property type="entry name" value="Sigma3 and sigma4 domains of RNA polymerase sigma factors"/>
    <property type="match status" value="1"/>
</dbReference>
<dbReference type="PANTHER" id="PTHR43133">
    <property type="entry name" value="RNA POLYMERASE ECF-TYPE SIGMA FACTO"/>
    <property type="match status" value="1"/>
</dbReference>
<evidence type="ECO:0000313" key="8">
    <source>
        <dbReference type="EMBL" id="KPH80056.1"/>
    </source>
</evidence>
<dbReference type="InterPro" id="IPR014284">
    <property type="entry name" value="RNA_pol_sigma-70_dom"/>
</dbReference>
<dbReference type="OrthoDB" id="9803470at2"/>
<evidence type="ECO:0000256" key="2">
    <source>
        <dbReference type="ARBA" id="ARBA00023015"/>
    </source>
</evidence>
<dbReference type="Pfam" id="PF04542">
    <property type="entry name" value="Sigma70_r2"/>
    <property type="match status" value="1"/>
</dbReference>
<feature type="domain" description="RNA polymerase sigma factor 70 region 4 type 2" evidence="7">
    <location>
        <begin position="132"/>
        <end position="182"/>
    </location>
</feature>
<keyword evidence="4" id="KW-0238">DNA-binding</keyword>
<dbReference type="SUPFAM" id="SSF88946">
    <property type="entry name" value="Sigma2 domain of RNA polymerase sigma factors"/>
    <property type="match status" value="1"/>
</dbReference>
<dbReference type="InterPro" id="IPR007627">
    <property type="entry name" value="RNA_pol_sigma70_r2"/>
</dbReference>
<evidence type="ECO:0000256" key="5">
    <source>
        <dbReference type="ARBA" id="ARBA00023163"/>
    </source>
</evidence>
<keyword evidence="2" id="KW-0805">Transcription regulation</keyword>
<dbReference type="Gene3D" id="1.10.10.10">
    <property type="entry name" value="Winged helix-like DNA-binding domain superfamily/Winged helix DNA-binding domain"/>
    <property type="match status" value="1"/>
</dbReference>
<proteinExistence type="inferred from homology"/>
<comment type="caution">
    <text evidence="8">The sequence shown here is derived from an EMBL/GenBank/DDBJ whole genome shotgun (WGS) entry which is preliminary data.</text>
</comment>
<dbReference type="GO" id="GO:0003677">
    <property type="term" value="F:DNA binding"/>
    <property type="evidence" value="ECO:0007669"/>
    <property type="project" value="UniProtKB-KW"/>
</dbReference>
<evidence type="ECO:0000313" key="9">
    <source>
        <dbReference type="Proteomes" id="UP000037822"/>
    </source>
</evidence>
<evidence type="ECO:0000259" key="6">
    <source>
        <dbReference type="Pfam" id="PF04542"/>
    </source>
</evidence>
<accession>A0A0N1F3A5</accession>
<dbReference type="GO" id="GO:0016987">
    <property type="term" value="F:sigma factor activity"/>
    <property type="evidence" value="ECO:0007669"/>
    <property type="project" value="UniProtKB-KW"/>
</dbReference>
<dbReference type="InterPro" id="IPR013325">
    <property type="entry name" value="RNA_pol_sigma_r2"/>
</dbReference>
<dbReference type="PANTHER" id="PTHR43133:SF8">
    <property type="entry name" value="RNA POLYMERASE SIGMA FACTOR HI_1459-RELATED"/>
    <property type="match status" value="1"/>
</dbReference>
<dbReference type="GO" id="GO:0006352">
    <property type="term" value="P:DNA-templated transcription initiation"/>
    <property type="evidence" value="ECO:0007669"/>
    <property type="project" value="InterPro"/>
</dbReference>
<sequence>MIRLDPQQVEAARQGSRAALEAIIRATERPIYNLAMRMLGSRADAEDATQEILVKIITHLGSVREVEAVGGWALRVACRHLVEERKRGRIESMRLTFAGFASDLEQGLSQIPDGEMSAVETAMAIEEVKIGCTLAMLLCLTRQLRIAYVLGDVFELTDTEAASVLDIAAPAYRQRLRRARAAVAAFVAASCGIASQQASCSCDRRVVAALSCGRVVKGKSNFGLESTRRADLPTLRQRVGELEKGRAAAALLRSNPNFSTHIGDLVLKLIDDGSHLPRLD</sequence>
<feature type="domain" description="RNA polymerase sigma-70 region 2" evidence="6">
    <location>
        <begin position="24"/>
        <end position="87"/>
    </location>
</feature>
<reference evidence="8 9" key="1">
    <citation type="submission" date="2015-07" db="EMBL/GenBank/DDBJ databases">
        <title>Whole genome sequencing of Bosea vaviloviae isolated from cave pool.</title>
        <authorList>
            <person name="Tan N.E.H."/>
            <person name="Lee Y.P."/>
            <person name="Gan H.M."/>
            <person name="Barton H."/>
            <person name="Savka M.A."/>
        </authorList>
    </citation>
    <scope>NUCLEOTIDE SEQUENCE [LARGE SCALE GENOMIC DNA]</scope>
    <source>
        <strain evidence="8 9">SD260</strain>
    </source>
</reference>
<dbReference type="InterPro" id="IPR036388">
    <property type="entry name" value="WH-like_DNA-bd_sf"/>
</dbReference>
<keyword evidence="5" id="KW-0804">Transcription</keyword>
<evidence type="ECO:0000256" key="4">
    <source>
        <dbReference type="ARBA" id="ARBA00023125"/>
    </source>
</evidence>
<dbReference type="Proteomes" id="UP000037822">
    <property type="component" value="Unassembled WGS sequence"/>
</dbReference>
<dbReference type="EMBL" id="LGSZ01000047">
    <property type="protein sequence ID" value="KPH80056.1"/>
    <property type="molecule type" value="Genomic_DNA"/>
</dbReference>
<dbReference type="Gene3D" id="1.10.1740.10">
    <property type="match status" value="1"/>
</dbReference>
<dbReference type="AlphaFoldDB" id="A0A0N1F3A5"/>
<name>A0A0N1F3A5_9HYPH</name>
<gene>
    <name evidence="8" type="ORF">AE618_16185</name>
</gene>
<protein>
    <submittedName>
        <fullName evidence="8">RNA polymerase</fullName>
    </submittedName>
</protein>
<comment type="similarity">
    <text evidence="1">Belongs to the sigma-70 factor family. ECF subfamily.</text>
</comment>
<keyword evidence="3" id="KW-0731">Sigma factor</keyword>
<evidence type="ECO:0000256" key="1">
    <source>
        <dbReference type="ARBA" id="ARBA00010641"/>
    </source>
</evidence>
<dbReference type="PATRIC" id="fig|1526658.3.peg.4612"/>
<organism evidence="8 9">
    <name type="scientific">Bosea vaviloviae</name>
    <dbReference type="NCBI Taxonomy" id="1526658"/>
    <lineage>
        <taxon>Bacteria</taxon>
        <taxon>Pseudomonadati</taxon>
        <taxon>Pseudomonadota</taxon>
        <taxon>Alphaproteobacteria</taxon>
        <taxon>Hyphomicrobiales</taxon>
        <taxon>Boseaceae</taxon>
        <taxon>Bosea</taxon>
    </lineage>
</organism>
<dbReference type="NCBIfam" id="TIGR02937">
    <property type="entry name" value="sigma70-ECF"/>
    <property type="match status" value="1"/>
</dbReference>
<dbReference type="Pfam" id="PF08281">
    <property type="entry name" value="Sigma70_r4_2"/>
    <property type="match status" value="1"/>
</dbReference>
<dbReference type="InterPro" id="IPR039425">
    <property type="entry name" value="RNA_pol_sigma-70-like"/>
</dbReference>
<keyword evidence="9" id="KW-1185">Reference proteome</keyword>
<evidence type="ECO:0000256" key="3">
    <source>
        <dbReference type="ARBA" id="ARBA00023082"/>
    </source>
</evidence>
<dbReference type="InterPro" id="IPR013324">
    <property type="entry name" value="RNA_pol_sigma_r3/r4-like"/>
</dbReference>
<dbReference type="InterPro" id="IPR013249">
    <property type="entry name" value="RNA_pol_sigma70_r4_t2"/>
</dbReference>